<comment type="caution">
    <text evidence="1">The sequence shown here is derived from an EMBL/GenBank/DDBJ whole genome shotgun (WGS) entry which is preliminary data.</text>
</comment>
<evidence type="ECO:0000313" key="1">
    <source>
        <dbReference type="EMBL" id="KAG2322235.1"/>
    </source>
</evidence>
<proteinExistence type="predicted"/>
<gene>
    <name evidence="1" type="ORF">Bca52824_015448</name>
</gene>
<dbReference type="OrthoDB" id="10617182at2759"/>
<name>A0A8X7W4I1_BRACI</name>
<organism evidence="1 2">
    <name type="scientific">Brassica carinata</name>
    <name type="common">Ethiopian mustard</name>
    <name type="synonym">Abyssinian cabbage</name>
    <dbReference type="NCBI Taxonomy" id="52824"/>
    <lineage>
        <taxon>Eukaryota</taxon>
        <taxon>Viridiplantae</taxon>
        <taxon>Streptophyta</taxon>
        <taxon>Embryophyta</taxon>
        <taxon>Tracheophyta</taxon>
        <taxon>Spermatophyta</taxon>
        <taxon>Magnoliopsida</taxon>
        <taxon>eudicotyledons</taxon>
        <taxon>Gunneridae</taxon>
        <taxon>Pentapetalae</taxon>
        <taxon>rosids</taxon>
        <taxon>malvids</taxon>
        <taxon>Brassicales</taxon>
        <taxon>Brassicaceae</taxon>
        <taxon>Brassiceae</taxon>
        <taxon>Brassica</taxon>
    </lineage>
</organism>
<sequence>MAFGGFGFRFVISDLLPRRSSQSFRVLRGLLVLGLFSFVSLAFPCPLTPAQGFHSLDFGLRFSEITNVEMVLGRVIDRLRVNIWS</sequence>
<evidence type="ECO:0000313" key="2">
    <source>
        <dbReference type="Proteomes" id="UP000886595"/>
    </source>
</evidence>
<accession>A0A8X7W4I1</accession>
<dbReference type="AlphaFoldDB" id="A0A8X7W4I1"/>
<reference evidence="1 2" key="1">
    <citation type="submission" date="2020-02" db="EMBL/GenBank/DDBJ databases">
        <authorList>
            <person name="Ma Q."/>
            <person name="Huang Y."/>
            <person name="Song X."/>
            <person name="Pei D."/>
        </authorList>
    </citation>
    <scope>NUCLEOTIDE SEQUENCE [LARGE SCALE GENOMIC DNA]</scope>
    <source>
        <strain evidence="1">Sxm20200214</strain>
        <tissue evidence="1">Leaf</tissue>
    </source>
</reference>
<protein>
    <submittedName>
        <fullName evidence="1">Uncharacterized protein</fullName>
    </submittedName>
</protein>
<keyword evidence="2" id="KW-1185">Reference proteome</keyword>
<dbReference type="EMBL" id="JAAMPC010000003">
    <property type="protein sequence ID" value="KAG2322235.1"/>
    <property type="molecule type" value="Genomic_DNA"/>
</dbReference>
<dbReference type="Proteomes" id="UP000886595">
    <property type="component" value="Unassembled WGS sequence"/>
</dbReference>